<dbReference type="PROSITE" id="PS51178">
    <property type="entry name" value="PASTA"/>
    <property type="match status" value="4"/>
</dbReference>
<evidence type="ECO:0000313" key="13">
    <source>
        <dbReference type="EMBL" id="QSB16266.1"/>
    </source>
</evidence>
<evidence type="ECO:0000256" key="8">
    <source>
        <dbReference type="ARBA" id="ARBA00048679"/>
    </source>
</evidence>
<gene>
    <name evidence="13" type="ORF">JQS43_08225</name>
</gene>
<keyword evidence="10" id="KW-0812">Transmembrane</keyword>
<feature type="domain" description="PASTA" evidence="12">
    <location>
        <begin position="466"/>
        <end position="533"/>
    </location>
</feature>
<sequence>MSDTQVADPLIGTLLGGRYRVRERLARGTVAAVYVAEDRRLERTVAIKIIHRQHAADPRFLDSFAEDARAVARLTHPHVVATYDQGSHDGMPYLVMEYVQGRTLRDVLRSRRRLTSAEALAITEQVLAAIAAAHRSGLVHQAIRPENVLVAEAPGGGNLIDSVVKVSDFGLTPTAGPGEGARYDWGQSPSAAAYQAPEQADGRADPRSDVYAAGLVLFEMLTGRLPERAPAEAGPAAARPSRLATGIPPELDELVLRTTDPDRYARPSDAGALLSEVQTLREQLSAASVPAKPAADATVVLSRIPTSPTGTDPVSPATPDGERPSWARLPSPRSRQASSGRRAAAATEVIEVAGSGARRSRAEVDEEPPEADKRRRLATVAAFLAPLVLLVAVGGWWLGFGRWTPVPELVGVSETEAVALAEAEGLRVRFGEPQHNDDIPAGHVLTQDPEGRIINGGTLRLTLSLGPAVYPVPDIIGADRDLAVRQLESLGLVVVEGEPAHSSTVPEDRVLTVEPEVGTEVVPGVEVTITLSKGRPPLSIPSLVGKQVDEATAELSEMGLEVAVEEVENDAPEGEVVNQDPAPNTGAEPGDVVTLEVSRGPPTRPVPDVSGERCNRATETLEEAGFEVDAIGRPRGRVALQNPSPGTGLPPGSTVQIVCP</sequence>
<dbReference type="RefSeq" id="WP_239678469.1">
    <property type="nucleotide sequence ID" value="NZ_CP070499.1"/>
</dbReference>
<feature type="compositionally biased region" description="Low complexity" evidence="9">
    <location>
        <begin position="643"/>
        <end position="654"/>
    </location>
</feature>
<keyword evidence="2" id="KW-0723">Serine/threonine-protein kinase</keyword>
<dbReference type="EC" id="2.7.11.1" evidence="1"/>
<dbReference type="EMBL" id="CP070499">
    <property type="protein sequence ID" value="QSB16266.1"/>
    <property type="molecule type" value="Genomic_DNA"/>
</dbReference>
<evidence type="ECO:0000256" key="1">
    <source>
        <dbReference type="ARBA" id="ARBA00012513"/>
    </source>
</evidence>
<dbReference type="InterPro" id="IPR000719">
    <property type="entry name" value="Prot_kinase_dom"/>
</dbReference>
<dbReference type="GO" id="GO:0005524">
    <property type="term" value="F:ATP binding"/>
    <property type="evidence" value="ECO:0007669"/>
    <property type="project" value="UniProtKB-KW"/>
</dbReference>
<evidence type="ECO:0000256" key="3">
    <source>
        <dbReference type="ARBA" id="ARBA00022679"/>
    </source>
</evidence>
<keyword evidence="6" id="KW-0067">ATP-binding</keyword>
<dbReference type="PANTHER" id="PTHR43289">
    <property type="entry name" value="MITOGEN-ACTIVATED PROTEIN KINASE KINASE KINASE 20-RELATED"/>
    <property type="match status" value="1"/>
</dbReference>
<comment type="catalytic activity">
    <reaction evidence="7">
        <text>L-threonyl-[protein] + ATP = O-phospho-L-threonyl-[protein] + ADP + H(+)</text>
        <dbReference type="Rhea" id="RHEA:46608"/>
        <dbReference type="Rhea" id="RHEA-COMP:11060"/>
        <dbReference type="Rhea" id="RHEA-COMP:11605"/>
        <dbReference type="ChEBI" id="CHEBI:15378"/>
        <dbReference type="ChEBI" id="CHEBI:30013"/>
        <dbReference type="ChEBI" id="CHEBI:30616"/>
        <dbReference type="ChEBI" id="CHEBI:61977"/>
        <dbReference type="ChEBI" id="CHEBI:456216"/>
        <dbReference type="EC" id="2.7.11.1"/>
    </reaction>
</comment>
<dbReference type="PANTHER" id="PTHR43289:SF34">
    <property type="entry name" value="SERINE_THREONINE-PROTEIN KINASE YBDM-RELATED"/>
    <property type="match status" value="1"/>
</dbReference>
<keyword evidence="10" id="KW-1133">Transmembrane helix</keyword>
<dbReference type="PROSITE" id="PS50011">
    <property type="entry name" value="PROTEIN_KINASE_DOM"/>
    <property type="match status" value="1"/>
</dbReference>
<dbReference type="KEGG" id="nhy:JQS43_08225"/>
<dbReference type="SMART" id="SM00740">
    <property type="entry name" value="PASTA"/>
    <property type="match status" value="4"/>
</dbReference>
<evidence type="ECO:0000259" key="11">
    <source>
        <dbReference type="PROSITE" id="PS50011"/>
    </source>
</evidence>
<evidence type="ECO:0000256" key="10">
    <source>
        <dbReference type="SAM" id="Phobius"/>
    </source>
</evidence>
<dbReference type="Pfam" id="PF03793">
    <property type="entry name" value="PASTA"/>
    <property type="match status" value="4"/>
</dbReference>
<dbReference type="Gene3D" id="1.10.510.10">
    <property type="entry name" value="Transferase(Phosphotransferase) domain 1"/>
    <property type="match status" value="1"/>
</dbReference>
<keyword evidence="10" id="KW-0472">Membrane</keyword>
<dbReference type="SUPFAM" id="SSF56112">
    <property type="entry name" value="Protein kinase-like (PK-like)"/>
    <property type="match status" value="1"/>
</dbReference>
<dbReference type="Gene3D" id="3.30.200.20">
    <property type="entry name" value="Phosphorylase Kinase, domain 1"/>
    <property type="match status" value="1"/>
</dbReference>
<feature type="region of interest" description="Disordered" evidence="9">
    <location>
        <begin position="634"/>
        <end position="660"/>
    </location>
</feature>
<dbReference type="InterPro" id="IPR011009">
    <property type="entry name" value="Kinase-like_dom_sf"/>
</dbReference>
<feature type="region of interest" description="Disordered" evidence="9">
    <location>
        <begin position="302"/>
        <end position="373"/>
    </location>
</feature>
<evidence type="ECO:0000313" key="14">
    <source>
        <dbReference type="Proteomes" id="UP000662857"/>
    </source>
</evidence>
<dbReference type="Pfam" id="PF00069">
    <property type="entry name" value="Pkinase"/>
    <property type="match status" value="1"/>
</dbReference>
<evidence type="ECO:0000256" key="4">
    <source>
        <dbReference type="ARBA" id="ARBA00022741"/>
    </source>
</evidence>
<feature type="domain" description="PASTA" evidence="12">
    <location>
        <begin position="404"/>
        <end position="465"/>
    </location>
</feature>
<evidence type="ECO:0000256" key="5">
    <source>
        <dbReference type="ARBA" id="ARBA00022777"/>
    </source>
</evidence>
<feature type="domain" description="PASTA" evidence="12">
    <location>
        <begin position="534"/>
        <end position="599"/>
    </location>
</feature>
<keyword evidence="4" id="KW-0547">Nucleotide-binding</keyword>
<feature type="domain" description="PASTA" evidence="12">
    <location>
        <begin position="600"/>
        <end position="660"/>
    </location>
</feature>
<feature type="compositionally biased region" description="Low complexity" evidence="9">
    <location>
        <begin position="331"/>
        <end position="346"/>
    </location>
</feature>
<keyword evidence="5" id="KW-0418">Kinase</keyword>
<protein>
    <recommendedName>
        <fullName evidence="1">non-specific serine/threonine protein kinase</fullName>
        <ecNumber evidence="1">2.7.11.1</ecNumber>
    </recommendedName>
</protein>
<keyword evidence="14" id="KW-1185">Reference proteome</keyword>
<dbReference type="Proteomes" id="UP000662857">
    <property type="component" value="Chromosome"/>
</dbReference>
<evidence type="ECO:0000256" key="7">
    <source>
        <dbReference type="ARBA" id="ARBA00047899"/>
    </source>
</evidence>
<feature type="region of interest" description="Disordered" evidence="9">
    <location>
        <begin position="569"/>
        <end position="590"/>
    </location>
</feature>
<dbReference type="InterPro" id="IPR005543">
    <property type="entry name" value="PASTA_dom"/>
</dbReference>
<dbReference type="CDD" id="cd14014">
    <property type="entry name" value="STKc_PknB_like"/>
    <property type="match status" value="1"/>
</dbReference>
<evidence type="ECO:0000256" key="6">
    <source>
        <dbReference type="ARBA" id="ARBA00022840"/>
    </source>
</evidence>
<evidence type="ECO:0000256" key="9">
    <source>
        <dbReference type="SAM" id="MobiDB-lite"/>
    </source>
</evidence>
<dbReference type="GO" id="GO:0004674">
    <property type="term" value="F:protein serine/threonine kinase activity"/>
    <property type="evidence" value="ECO:0007669"/>
    <property type="project" value="UniProtKB-KW"/>
</dbReference>
<organism evidence="13 14">
    <name type="scientific">Natronosporangium hydrolyticum</name>
    <dbReference type="NCBI Taxonomy" id="2811111"/>
    <lineage>
        <taxon>Bacteria</taxon>
        <taxon>Bacillati</taxon>
        <taxon>Actinomycetota</taxon>
        <taxon>Actinomycetes</taxon>
        <taxon>Micromonosporales</taxon>
        <taxon>Micromonosporaceae</taxon>
        <taxon>Natronosporangium</taxon>
    </lineage>
</organism>
<keyword evidence="3" id="KW-0808">Transferase</keyword>
<dbReference type="AlphaFoldDB" id="A0A895YNI7"/>
<feature type="transmembrane region" description="Helical" evidence="10">
    <location>
        <begin position="377"/>
        <end position="398"/>
    </location>
</feature>
<reference evidence="13" key="1">
    <citation type="submission" date="2021-02" db="EMBL/GenBank/DDBJ databases">
        <title>Natrosporangium hydrolyticum gen. nov., sp. nov, a haloalkaliphilic actinobacterium from a soda solonchak soil.</title>
        <authorList>
            <person name="Sorokin D.Y."/>
            <person name="Khijniak T.V."/>
            <person name="Zakharycheva A.P."/>
            <person name="Boueva O.V."/>
            <person name="Ariskina E.V."/>
            <person name="Hahnke R.L."/>
            <person name="Bunk B."/>
            <person name="Sproer C."/>
            <person name="Schumann P."/>
            <person name="Evtushenko L.I."/>
            <person name="Kublanov I.V."/>
        </authorList>
    </citation>
    <scope>NUCLEOTIDE SEQUENCE</scope>
    <source>
        <strain evidence="13">DSM 106523</strain>
    </source>
</reference>
<dbReference type="Gene3D" id="3.30.10.20">
    <property type="match status" value="4"/>
</dbReference>
<name>A0A895YNI7_9ACTN</name>
<evidence type="ECO:0000259" key="12">
    <source>
        <dbReference type="PROSITE" id="PS51178"/>
    </source>
</evidence>
<comment type="catalytic activity">
    <reaction evidence="8">
        <text>L-seryl-[protein] + ATP = O-phospho-L-seryl-[protein] + ADP + H(+)</text>
        <dbReference type="Rhea" id="RHEA:17989"/>
        <dbReference type="Rhea" id="RHEA-COMP:9863"/>
        <dbReference type="Rhea" id="RHEA-COMP:11604"/>
        <dbReference type="ChEBI" id="CHEBI:15378"/>
        <dbReference type="ChEBI" id="CHEBI:29999"/>
        <dbReference type="ChEBI" id="CHEBI:30616"/>
        <dbReference type="ChEBI" id="CHEBI:83421"/>
        <dbReference type="ChEBI" id="CHEBI:456216"/>
        <dbReference type="EC" id="2.7.11.1"/>
    </reaction>
</comment>
<evidence type="ECO:0000256" key="2">
    <source>
        <dbReference type="ARBA" id="ARBA00022527"/>
    </source>
</evidence>
<proteinExistence type="predicted"/>
<accession>A0A895YNI7</accession>
<dbReference type="CDD" id="cd06577">
    <property type="entry name" value="PASTA_pknB"/>
    <property type="match status" value="4"/>
</dbReference>
<feature type="domain" description="Protein kinase" evidence="11">
    <location>
        <begin position="19"/>
        <end position="280"/>
    </location>
</feature>